<dbReference type="EMBL" id="KI966412">
    <property type="protein sequence ID" value="EWC47093.1"/>
    <property type="molecule type" value="Genomic_DNA"/>
</dbReference>
<feature type="compositionally biased region" description="Polar residues" evidence="3">
    <location>
        <begin position="376"/>
        <end position="393"/>
    </location>
</feature>
<dbReference type="SMART" id="SM00906">
    <property type="entry name" value="Fungal_trans"/>
    <property type="match status" value="1"/>
</dbReference>
<feature type="compositionally biased region" description="Polar residues" evidence="3">
    <location>
        <begin position="64"/>
        <end position="80"/>
    </location>
</feature>
<organism evidence="5 6">
    <name type="scientific">Drechslerella stenobrocha 248</name>
    <dbReference type="NCBI Taxonomy" id="1043628"/>
    <lineage>
        <taxon>Eukaryota</taxon>
        <taxon>Fungi</taxon>
        <taxon>Dikarya</taxon>
        <taxon>Ascomycota</taxon>
        <taxon>Pezizomycotina</taxon>
        <taxon>Orbiliomycetes</taxon>
        <taxon>Orbiliales</taxon>
        <taxon>Orbiliaceae</taxon>
        <taxon>Drechslerella</taxon>
    </lineage>
</organism>
<feature type="compositionally biased region" description="Basic residues" evidence="3">
    <location>
        <begin position="266"/>
        <end position="276"/>
    </location>
</feature>
<evidence type="ECO:0000256" key="1">
    <source>
        <dbReference type="ARBA" id="ARBA00004123"/>
    </source>
</evidence>
<dbReference type="OrthoDB" id="3989227at2759"/>
<gene>
    <name evidence="5" type="ORF">DRE_03462</name>
</gene>
<dbReference type="Pfam" id="PF04082">
    <property type="entry name" value="Fungal_trans"/>
    <property type="match status" value="1"/>
</dbReference>
<feature type="region of interest" description="Disordered" evidence="3">
    <location>
        <begin position="243"/>
        <end position="297"/>
    </location>
</feature>
<evidence type="ECO:0000313" key="5">
    <source>
        <dbReference type="EMBL" id="EWC47093.1"/>
    </source>
</evidence>
<feature type="region of interest" description="Disordered" evidence="3">
    <location>
        <begin position="1161"/>
        <end position="1180"/>
    </location>
</feature>
<feature type="compositionally biased region" description="Low complexity" evidence="3">
    <location>
        <begin position="1165"/>
        <end position="1179"/>
    </location>
</feature>
<feature type="region of interest" description="Disordered" evidence="3">
    <location>
        <begin position="1"/>
        <end position="38"/>
    </location>
</feature>
<evidence type="ECO:0000256" key="2">
    <source>
        <dbReference type="ARBA" id="ARBA00023242"/>
    </source>
</evidence>
<name>W7I4L4_9PEZI</name>
<feature type="compositionally biased region" description="Polar residues" evidence="3">
    <location>
        <begin position="1062"/>
        <end position="1072"/>
    </location>
</feature>
<dbReference type="AlphaFoldDB" id="W7I4L4"/>
<feature type="region of interest" description="Disordered" evidence="3">
    <location>
        <begin position="1032"/>
        <end position="1072"/>
    </location>
</feature>
<proteinExistence type="predicted"/>
<keyword evidence="6" id="KW-1185">Reference proteome</keyword>
<protein>
    <recommendedName>
        <fullName evidence="4">Xylanolytic transcriptional activator regulatory domain-containing protein</fullName>
    </recommendedName>
</protein>
<feature type="compositionally biased region" description="Polar residues" evidence="3">
    <location>
        <begin position="173"/>
        <end position="184"/>
    </location>
</feature>
<feature type="compositionally biased region" description="Low complexity" evidence="3">
    <location>
        <begin position="135"/>
        <end position="149"/>
    </location>
</feature>
<accession>W7I4L4</accession>
<evidence type="ECO:0000256" key="3">
    <source>
        <dbReference type="SAM" id="MobiDB-lite"/>
    </source>
</evidence>
<evidence type="ECO:0000259" key="4">
    <source>
        <dbReference type="SMART" id="SM00906"/>
    </source>
</evidence>
<dbReference type="GO" id="GO:0008270">
    <property type="term" value="F:zinc ion binding"/>
    <property type="evidence" value="ECO:0007669"/>
    <property type="project" value="InterPro"/>
</dbReference>
<dbReference type="InterPro" id="IPR007219">
    <property type="entry name" value="XnlR_reg_dom"/>
</dbReference>
<sequence length="1228" mass="135687">MLPPAFNPSQTPSQKRGHKRQRTHPDATISEESDSFSDDQRFDVARHAFGRDSLPFYPGGIGHSNGSTARYNQSGAQNGDDQLEGRLGRLAEIVDKWCRETYLGHGAPPPDSFNHESLMKDLKDLQAFTKRRDSTSQQPTPVTSSSIPPWENSQSDYSSYRHDIQLPGGLRSPSMSAMDTSESVTHTEDLPMSPFTDPPVLADHSDNTLGIPGAQKIPQDWQMARSKGLEDISAIFDNRVNQRPAEEKDIDDVIDPRIRESPITPKARRGAGKNHQQKAVSQQANNKQPQPEDEDELSLGHLSIQEDGRTRYVGSTFWAFISNEITELNHVLQSQNDNPTDGKVDPPPVHSRTYNLMDDTECGAHGGSHDPVAPVPQTSFTPPDSIAVSSGPSPTELPPHPGHDMVQIMSVLDEERHNEHKMPINPREDMNMFKILPEDSSMCAAAKLQAGFAPEHQTRQMVWFLKYLPLEHQSHALYKAFLNGVHPVIPLLHSPSFNKDYSKFWKLKSQDDTNNLSFSPTFVPLLFAVLYTGALSISNSSFKEAFPNPNHPRNVITSHLHRTALATLSITAFPRGPTLSSLIAYLLIHTCKIREEEPLTSYSFVGVAMRAAQSAGLHREPATFKGLNEVEREVRRRIWWHIVYLDVQAAIATGLPPLGGSDEIAFDTEMVSELKDEYIGTSNPVTAEDIKEDEAAFLKNCTGLPDSLLTTRSSTAMIAAVGRYEATKVLRKLVSSLFSVKLPLKTDVTAMGRIICDLQVKIDERINRIPARGIPEMGFVPPGGSDEENSTDAEKLENFNGWARTMLSLMYDKCFSVLYQPFLRTILSRQWQNARQCSLHACHRLLRKFIFLSTSPAFRPYFWFLPGTYQPLHSCMIVLLDMFNSPKSELVYPSRKLLDEVFELFGPDGNGNPRFTGSGAYDALSQRPLVEGGREAWAMMARLRAKAYARTGPVPGLDSIPPPVPISASADATASKIQAGKTTPLPTDLSGDSYSRSVGLTDKELDEIIERSAQKKAQRKVTGPQRLITALEKNNNNTTNCNGSPSLEVPAAATARPPPNSNPTQESRPQNLDYSVVDDLPIFSQMDSGAPRYGVQNQPYVEPEFQGGLSFSPNDFMVYDNSYAIGGVSLDAAGYPVIMAPGVMYNMETGRAQVQYEDHGANMDSQSSGSGAGSGNSNNDMFMDMSRDNIDWNAWDRTFGTYASISQGADPMLTEALHGGTRLGEDFS</sequence>
<feature type="region of interest" description="Disordered" evidence="3">
    <location>
        <begin position="358"/>
        <end position="398"/>
    </location>
</feature>
<dbReference type="PANTHER" id="PTHR31001:SF79">
    <property type="entry name" value="ZN(II)2CYS6 TRANSCRIPTION FACTOR (EUROFUNG)"/>
    <property type="match status" value="1"/>
</dbReference>
<dbReference type="GO" id="GO:0003677">
    <property type="term" value="F:DNA binding"/>
    <property type="evidence" value="ECO:0007669"/>
    <property type="project" value="InterPro"/>
</dbReference>
<feature type="region of interest" description="Disordered" evidence="3">
    <location>
        <begin position="130"/>
        <end position="192"/>
    </location>
</feature>
<dbReference type="GO" id="GO:0006351">
    <property type="term" value="P:DNA-templated transcription"/>
    <property type="evidence" value="ECO:0007669"/>
    <property type="project" value="InterPro"/>
</dbReference>
<keyword evidence="2" id="KW-0539">Nucleus</keyword>
<dbReference type="CDD" id="cd12148">
    <property type="entry name" value="fungal_TF_MHR"/>
    <property type="match status" value="1"/>
</dbReference>
<comment type="subcellular location">
    <subcellularLocation>
        <location evidence="1">Nucleus</location>
    </subcellularLocation>
</comment>
<dbReference type="Proteomes" id="UP000024837">
    <property type="component" value="Unassembled WGS sequence"/>
</dbReference>
<feature type="region of interest" description="Disordered" evidence="3">
    <location>
        <begin position="51"/>
        <end position="82"/>
    </location>
</feature>
<feature type="compositionally biased region" description="Polar residues" evidence="3">
    <location>
        <begin position="277"/>
        <end position="289"/>
    </location>
</feature>
<dbReference type="InterPro" id="IPR050613">
    <property type="entry name" value="Sec_Metabolite_Reg"/>
</dbReference>
<feature type="domain" description="Xylanolytic transcriptional activator regulatory" evidence="4">
    <location>
        <begin position="601"/>
        <end position="677"/>
    </location>
</feature>
<evidence type="ECO:0000313" key="6">
    <source>
        <dbReference type="Proteomes" id="UP000024837"/>
    </source>
</evidence>
<dbReference type="HOGENOM" id="CLU_253831_0_0_1"/>
<dbReference type="PANTHER" id="PTHR31001">
    <property type="entry name" value="UNCHARACTERIZED TRANSCRIPTIONAL REGULATORY PROTEIN"/>
    <property type="match status" value="1"/>
</dbReference>
<dbReference type="GO" id="GO:0005634">
    <property type="term" value="C:nucleus"/>
    <property type="evidence" value="ECO:0007669"/>
    <property type="project" value="UniProtKB-SubCell"/>
</dbReference>
<reference evidence="5 6" key="1">
    <citation type="submission" date="2013-05" db="EMBL/GenBank/DDBJ databases">
        <title>Drechslerella stenobrocha genome reveals carnivorous origination and mechanical trapping mechanism of predatory fungi.</title>
        <authorList>
            <person name="Liu X."/>
            <person name="Zhang W."/>
            <person name="Liu K."/>
        </authorList>
    </citation>
    <scope>NUCLEOTIDE SEQUENCE [LARGE SCALE GENOMIC DNA]</scope>
    <source>
        <strain evidence="5 6">248</strain>
    </source>
</reference>